<reference evidence="4" key="1">
    <citation type="submission" date="2025-08" db="UniProtKB">
        <authorList>
            <consortium name="RefSeq"/>
        </authorList>
    </citation>
    <scope>IDENTIFICATION</scope>
    <source>
        <tissue evidence="4">Fruit stalk</tissue>
    </source>
</reference>
<dbReference type="GeneID" id="111286275"/>
<sequence>MEGLQNWVRSFSNDTKSGSPSFFPEVPHNLRSGGGGPAGVSAADSSRVLTTRPPRQVVSLWTCSKLCAICFVAGIVVGYTLKRRVRRWASRLLKRLKDD</sequence>
<gene>
    <name evidence="4" type="primary">LOC111286275</name>
</gene>
<evidence type="ECO:0000313" key="3">
    <source>
        <dbReference type="Proteomes" id="UP000515121"/>
    </source>
</evidence>
<dbReference type="OrthoDB" id="1726667at2759"/>
<keyword evidence="3" id="KW-1185">Reference proteome</keyword>
<evidence type="ECO:0000256" key="2">
    <source>
        <dbReference type="SAM" id="Phobius"/>
    </source>
</evidence>
<feature type="region of interest" description="Disordered" evidence="1">
    <location>
        <begin position="1"/>
        <end position="49"/>
    </location>
</feature>
<protein>
    <submittedName>
        <fullName evidence="4">Uncharacterized protein LOC111286275</fullName>
    </submittedName>
</protein>
<evidence type="ECO:0000313" key="4">
    <source>
        <dbReference type="RefSeq" id="XP_022731893.1"/>
    </source>
</evidence>
<dbReference type="AlphaFoldDB" id="A0A6P5XUK1"/>
<keyword evidence="2" id="KW-1133">Transmembrane helix</keyword>
<feature type="compositionally biased region" description="Polar residues" evidence="1">
    <location>
        <begin position="7"/>
        <end position="20"/>
    </location>
</feature>
<feature type="transmembrane region" description="Helical" evidence="2">
    <location>
        <begin position="58"/>
        <end position="81"/>
    </location>
</feature>
<dbReference type="RefSeq" id="XP_022731893.1">
    <property type="nucleotide sequence ID" value="XM_022876158.1"/>
</dbReference>
<keyword evidence="2" id="KW-0812">Transmembrane</keyword>
<dbReference type="Proteomes" id="UP000515121">
    <property type="component" value="Unplaced"/>
</dbReference>
<dbReference type="KEGG" id="dzi:111286275"/>
<keyword evidence="2" id="KW-0472">Membrane</keyword>
<proteinExistence type="predicted"/>
<organism evidence="3 4">
    <name type="scientific">Durio zibethinus</name>
    <name type="common">Durian</name>
    <dbReference type="NCBI Taxonomy" id="66656"/>
    <lineage>
        <taxon>Eukaryota</taxon>
        <taxon>Viridiplantae</taxon>
        <taxon>Streptophyta</taxon>
        <taxon>Embryophyta</taxon>
        <taxon>Tracheophyta</taxon>
        <taxon>Spermatophyta</taxon>
        <taxon>Magnoliopsida</taxon>
        <taxon>eudicotyledons</taxon>
        <taxon>Gunneridae</taxon>
        <taxon>Pentapetalae</taxon>
        <taxon>rosids</taxon>
        <taxon>malvids</taxon>
        <taxon>Malvales</taxon>
        <taxon>Malvaceae</taxon>
        <taxon>Helicteroideae</taxon>
        <taxon>Durio</taxon>
    </lineage>
</organism>
<evidence type="ECO:0000256" key="1">
    <source>
        <dbReference type="SAM" id="MobiDB-lite"/>
    </source>
</evidence>
<accession>A0A6P5XUK1</accession>
<name>A0A6P5XUK1_DURZI</name>